<evidence type="ECO:0000313" key="3">
    <source>
        <dbReference type="Proteomes" id="UP000070394"/>
    </source>
</evidence>
<name>A0A133ZX22_9FIRM</name>
<keyword evidence="1" id="KW-0472">Membrane</keyword>
<dbReference type="RefSeq" id="WP_009444530.1">
    <property type="nucleotide sequence ID" value="NZ_KQ959781.1"/>
</dbReference>
<dbReference type="Pfam" id="PF02681">
    <property type="entry name" value="DUF212"/>
    <property type="match status" value="1"/>
</dbReference>
<feature type="transmembrane region" description="Helical" evidence="1">
    <location>
        <begin position="132"/>
        <end position="151"/>
    </location>
</feature>
<dbReference type="PANTHER" id="PTHR31446">
    <property type="entry name" value="ACID PHOSPHATASE/VANADIUM-DEPENDENT HALOPEROXIDASE-RELATED PROTEIN"/>
    <property type="match status" value="1"/>
</dbReference>
<evidence type="ECO:0000256" key="1">
    <source>
        <dbReference type="SAM" id="Phobius"/>
    </source>
</evidence>
<keyword evidence="3" id="KW-1185">Reference proteome</keyword>
<dbReference type="PATRIC" id="fig|467210.3.peg.752"/>
<feature type="transmembrane region" description="Helical" evidence="1">
    <location>
        <begin position="12"/>
        <end position="34"/>
    </location>
</feature>
<evidence type="ECO:0000313" key="2">
    <source>
        <dbReference type="EMBL" id="KXB59979.1"/>
    </source>
</evidence>
<organism evidence="2 3">
    <name type="scientific">Lachnoanaerobaculum saburreum</name>
    <dbReference type="NCBI Taxonomy" id="467210"/>
    <lineage>
        <taxon>Bacteria</taxon>
        <taxon>Bacillati</taxon>
        <taxon>Bacillota</taxon>
        <taxon>Clostridia</taxon>
        <taxon>Lachnospirales</taxon>
        <taxon>Lachnospiraceae</taxon>
        <taxon>Lachnoanaerobaculum</taxon>
    </lineage>
</organism>
<dbReference type="OrthoDB" id="9792681at2"/>
<comment type="caution">
    <text evidence="2">The sequence shown here is derived from an EMBL/GenBank/DDBJ whole genome shotgun (WGS) entry which is preliminary data.</text>
</comment>
<sequence>MSVLDEILSNQVLVSAALGWLVAQLLKTLIDIWYNKSFSPDRLWGSGGMPSSHSATVCALATSSVLKYGFGGYEFAVSFILALVVMYDAMGVRRETGKQAKLLNMILENNIFEDNFEHFEERLKEFVGHTPLQVFMGAILGIVIAFVIGGMY</sequence>
<proteinExistence type="predicted"/>
<dbReference type="AlphaFoldDB" id="A0A133ZX22"/>
<reference evidence="3" key="1">
    <citation type="submission" date="2016-01" db="EMBL/GenBank/DDBJ databases">
        <authorList>
            <person name="Mitreva M."/>
            <person name="Pepin K.H."/>
            <person name="Mihindukulasuriya K.A."/>
            <person name="Fulton R."/>
            <person name="Fronick C."/>
            <person name="O'Laughlin M."/>
            <person name="Miner T."/>
            <person name="Herter B."/>
            <person name="Rosa B.A."/>
            <person name="Cordes M."/>
            <person name="Tomlinson C."/>
            <person name="Wollam A."/>
            <person name="Palsikar V.B."/>
            <person name="Mardis E.R."/>
            <person name="Wilson R.K."/>
        </authorList>
    </citation>
    <scope>NUCLEOTIDE SEQUENCE [LARGE SCALE GENOMIC DNA]</scope>
    <source>
        <strain evidence="3">DNF00896</strain>
    </source>
</reference>
<feature type="transmembrane region" description="Helical" evidence="1">
    <location>
        <begin position="70"/>
        <end position="89"/>
    </location>
</feature>
<dbReference type="STRING" id="467210.HMPREF1866_00761"/>
<accession>A0A133ZX22</accession>
<keyword evidence="1" id="KW-1133">Transmembrane helix</keyword>
<gene>
    <name evidence="2" type="ORF">HMPREF1866_00761</name>
</gene>
<dbReference type="InterPro" id="IPR003832">
    <property type="entry name" value="DUF212"/>
</dbReference>
<keyword evidence="1" id="KW-0812">Transmembrane</keyword>
<dbReference type="EMBL" id="LSDA01000020">
    <property type="protein sequence ID" value="KXB59979.1"/>
    <property type="molecule type" value="Genomic_DNA"/>
</dbReference>
<dbReference type="Proteomes" id="UP000070394">
    <property type="component" value="Unassembled WGS sequence"/>
</dbReference>
<dbReference type="PANTHER" id="PTHR31446:SF29">
    <property type="entry name" value="ACID PHOSPHATASE_VANADIUM-DEPENDENT HALOPEROXIDASE-RELATED PROTEIN"/>
    <property type="match status" value="1"/>
</dbReference>
<protein>
    <submittedName>
        <fullName evidence="2">Divergent PAP2 family protein</fullName>
    </submittedName>
</protein>